<sequence>MSDYGDDFEDDYGDDWLYVEEEYMQADDLAEHAVASPPPVAYDEDRLDEWDRFDYFNDLEYDFEGYDDANFVTHNGATGQPKIGQKRKRGAVAGRSSKKQRLANGNGDGSLEQDVAWLSNSPIIWRAQADRGVKARPLPEDTEPYAILKDWRKLAEAPNRTQKPMQKELASLTPKTHADDEDEGWEDHDSVDDENDDGEESGIEGIDPAALMAALQSRLGSAGGPLSGMDPQQLLQFALRMANNQDAGDDIAGELADEMLNQGGEDEEDEDAEADLMSWVSQQREGSKADTHKDGAAGTEPASTSLEINEAQSSQADRDTNPTDEAMADDSLEVKQTPHTLEIKQTSRKRKARSPADSPSRKRATKSSKTPTAAPPAKSTAAKTTRSGRVRR</sequence>
<organism evidence="2 3">
    <name type="scientific">Karstenula rhodostoma CBS 690.94</name>
    <dbReference type="NCBI Taxonomy" id="1392251"/>
    <lineage>
        <taxon>Eukaryota</taxon>
        <taxon>Fungi</taxon>
        <taxon>Dikarya</taxon>
        <taxon>Ascomycota</taxon>
        <taxon>Pezizomycotina</taxon>
        <taxon>Dothideomycetes</taxon>
        <taxon>Pleosporomycetidae</taxon>
        <taxon>Pleosporales</taxon>
        <taxon>Massarineae</taxon>
        <taxon>Didymosphaeriaceae</taxon>
        <taxon>Karstenula</taxon>
    </lineage>
</organism>
<protein>
    <submittedName>
        <fullName evidence="2">Uncharacterized protein</fullName>
    </submittedName>
</protein>
<keyword evidence="3" id="KW-1185">Reference proteome</keyword>
<dbReference type="Proteomes" id="UP000799764">
    <property type="component" value="Unassembled WGS sequence"/>
</dbReference>
<comment type="caution">
    <text evidence="2">The sequence shown here is derived from an EMBL/GenBank/DDBJ whole genome shotgun (WGS) entry which is preliminary data.</text>
</comment>
<feature type="compositionally biased region" description="Basic and acidic residues" evidence="1">
    <location>
        <begin position="285"/>
        <end position="295"/>
    </location>
</feature>
<dbReference type="EMBL" id="MU001510">
    <property type="protein sequence ID" value="KAF2439107.1"/>
    <property type="molecule type" value="Genomic_DNA"/>
</dbReference>
<name>A0A9P4P8D4_9PLEO</name>
<feature type="region of interest" description="Disordered" evidence="1">
    <location>
        <begin position="248"/>
        <end position="392"/>
    </location>
</feature>
<feature type="compositionally biased region" description="Acidic residues" evidence="1">
    <location>
        <begin position="248"/>
        <end position="257"/>
    </location>
</feature>
<feature type="region of interest" description="Disordered" evidence="1">
    <location>
        <begin position="75"/>
        <end position="113"/>
    </location>
</feature>
<feature type="compositionally biased region" description="Acidic residues" evidence="1">
    <location>
        <begin position="179"/>
        <end position="202"/>
    </location>
</feature>
<feature type="compositionally biased region" description="Polar residues" evidence="1">
    <location>
        <begin position="301"/>
        <end position="315"/>
    </location>
</feature>
<evidence type="ECO:0000313" key="2">
    <source>
        <dbReference type="EMBL" id="KAF2439107.1"/>
    </source>
</evidence>
<gene>
    <name evidence="2" type="ORF">P171DRAFT_436461</name>
</gene>
<proteinExistence type="predicted"/>
<accession>A0A9P4P8D4</accession>
<evidence type="ECO:0000313" key="3">
    <source>
        <dbReference type="Proteomes" id="UP000799764"/>
    </source>
</evidence>
<reference evidence="2" key="1">
    <citation type="journal article" date="2020" name="Stud. Mycol.">
        <title>101 Dothideomycetes genomes: a test case for predicting lifestyles and emergence of pathogens.</title>
        <authorList>
            <person name="Haridas S."/>
            <person name="Albert R."/>
            <person name="Binder M."/>
            <person name="Bloem J."/>
            <person name="Labutti K."/>
            <person name="Salamov A."/>
            <person name="Andreopoulos B."/>
            <person name="Baker S."/>
            <person name="Barry K."/>
            <person name="Bills G."/>
            <person name="Bluhm B."/>
            <person name="Cannon C."/>
            <person name="Castanera R."/>
            <person name="Culley D."/>
            <person name="Daum C."/>
            <person name="Ezra D."/>
            <person name="Gonzalez J."/>
            <person name="Henrissat B."/>
            <person name="Kuo A."/>
            <person name="Liang C."/>
            <person name="Lipzen A."/>
            <person name="Lutzoni F."/>
            <person name="Magnuson J."/>
            <person name="Mondo S."/>
            <person name="Nolan M."/>
            <person name="Ohm R."/>
            <person name="Pangilinan J."/>
            <person name="Park H.-J."/>
            <person name="Ramirez L."/>
            <person name="Alfaro M."/>
            <person name="Sun H."/>
            <person name="Tritt A."/>
            <person name="Yoshinaga Y."/>
            <person name="Zwiers L.-H."/>
            <person name="Turgeon B."/>
            <person name="Goodwin S."/>
            <person name="Spatafora J."/>
            <person name="Crous P."/>
            <person name="Grigoriev I."/>
        </authorList>
    </citation>
    <scope>NUCLEOTIDE SEQUENCE</scope>
    <source>
        <strain evidence="2">CBS 690.94</strain>
    </source>
</reference>
<feature type="region of interest" description="Disordered" evidence="1">
    <location>
        <begin position="155"/>
        <end position="209"/>
    </location>
</feature>
<feature type="compositionally biased region" description="Acidic residues" evidence="1">
    <location>
        <begin position="264"/>
        <end position="274"/>
    </location>
</feature>
<dbReference type="OrthoDB" id="3933088at2759"/>
<feature type="compositionally biased region" description="Low complexity" evidence="1">
    <location>
        <begin position="367"/>
        <end position="385"/>
    </location>
</feature>
<dbReference type="AlphaFoldDB" id="A0A9P4P8D4"/>
<evidence type="ECO:0000256" key="1">
    <source>
        <dbReference type="SAM" id="MobiDB-lite"/>
    </source>
</evidence>
<feature type="compositionally biased region" description="Basic residues" evidence="1">
    <location>
        <begin position="84"/>
        <end position="101"/>
    </location>
</feature>